<keyword evidence="1 2" id="KW-0663">Pyridoxal phosphate</keyword>
<feature type="modified residue" description="N6-(pyridoxal phosphate)lysine" evidence="2">
    <location>
        <position position="35"/>
    </location>
</feature>
<dbReference type="EMBL" id="JBHSRI010000002">
    <property type="protein sequence ID" value="MFC6038255.1"/>
    <property type="molecule type" value="Genomic_DNA"/>
</dbReference>
<sequence length="229" mass="25859">MQIDRNLQQIQQQINQACIRANRSISDVHIVAVTKAVSIKRTEEALQSGLNHLGENRPEGLINKQEAIKSPAIWHYIGSLQTRKVKQVIHTIQFLHSLDRLSLADEIQKRAEHTIDCFVQVNVSEEEAKHGIDLKDVQSFIESLHEHNRIRIIGLMTMAPNTSNEEVIRSVFKGLKDMQIKIANKQYPHAPCTELSMGMSNDYEIAIEEGATYVRIGTALVGDESEDLT</sequence>
<evidence type="ECO:0000259" key="4">
    <source>
        <dbReference type="Pfam" id="PF01168"/>
    </source>
</evidence>
<accession>A0ABW1L2B0</accession>
<dbReference type="PIRSF" id="PIRSF004848">
    <property type="entry name" value="YBL036c_PLPDEIII"/>
    <property type="match status" value="1"/>
</dbReference>
<dbReference type="NCBIfam" id="TIGR00044">
    <property type="entry name" value="YggS family pyridoxal phosphate-dependent enzyme"/>
    <property type="match status" value="1"/>
</dbReference>
<dbReference type="InterPro" id="IPR029066">
    <property type="entry name" value="PLP-binding_barrel"/>
</dbReference>
<proteinExistence type="inferred from homology"/>
<dbReference type="InterPro" id="IPR001608">
    <property type="entry name" value="Ala_racemase_N"/>
</dbReference>
<dbReference type="Proteomes" id="UP001596170">
    <property type="component" value="Unassembled WGS sequence"/>
</dbReference>
<dbReference type="Pfam" id="PF01168">
    <property type="entry name" value="Ala_racemase_N"/>
    <property type="match status" value="1"/>
</dbReference>
<dbReference type="RefSeq" id="WP_377732263.1">
    <property type="nucleotide sequence ID" value="NZ_JBHSRI010000002.1"/>
</dbReference>
<evidence type="ECO:0000313" key="5">
    <source>
        <dbReference type="EMBL" id="MFC6038255.1"/>
    </source>
</evidence>
<name>A0ABW1L2B0_9BACL</name>
<dbReference type="SUPFAM" id="SSF51419">
    <property type="entry name" value="PLP-binding barrel"/>
    <property type="match status" value="1"/>
</dbReference>
<feature type="domain" description="Alanine racemase N-terminal" evidence="4">
    <location>
        <begin position="6"/>
        <end position="224"/>
    </location>
</feature>
<comment type="similarity">
    <text evidence="2 3">Belongs to the pyridoxal phosphate-binding protein YggS/PROSC family.</text>
</comment>
<dbReference type="InterPro" id="IPR011078">
    <property type="entry name" value="PyrdxlP_homeostasis"/>
</dbReference>
<dbReference type="PANTHER" id="PTHR10146:SF14">
    <property type="entry name" value="PYRIDOXAL PHOSPHATE HOMEOSTASIS PROTEIN"/>
    <property type="match status" value="1"/>
</dbReference>
<dbReference type="HAMAP" id="MF_02087">
    <property type="entry name" value="PLP_homeostasis"/>
    <property type="match status" value="1"/>
</dbReference>
<organism evidence="5 6">
    <name type="scientific">Paenisporosarcina macmurdoensis</name>
    <dbReference type="NCBI Taxonomy" id="212659"/>
    <lineage>
        <taxon>Bacteria</taxon>
        <taxon>Bacillati</taxon>
        <taxon>Bacillota</taxon>
        <taxon>Bacilli</taxon>
        <taxon>Bacillales</taxon>
        <taxon>Caryophanaceae</taxon>
        <taxon>Paenisporosarcina</taxon>
    </lineage>
</organism>
<dbReference type="PANTHER" id="PTHR10146">
    <property type="entry name" value="PROLINE SYNTHETASE CO-TRANSCRIBED BACTERIAL HOMOLOG PROTEIN"/>
    <property type="match status" value="1"/>
</dbReference>
<evidence type="ECO:0000256" key="1">
    <source>
        <dbReference type="ARBA" id="ARBA00022898"/>
    </source>
</evidence>
<comment type="caution">
    <text evidence="5">The sequence shown here is derived from an EMBL/GenBank/DDBJ whole genome shotgun (WGS) entry which is preliminary data.</text>
</comment>
<evidence type="ECO:0000256" key="2">
    <source>
        <dbReference type="HAMAP-Rule" id="MF_02087"/>
    </source>
</evidence>
<comment type="function">
    <text evidence="2">Pyridoxal 5'-phosphate (PLP)-binding protein, which is involved in PLP homeostasis.</text>
</comment>
<dbReference type="CDD" id="cd00635">
    <property type="entry name" value="PLPDE_III_YBL036c_like"/>
    <property type="match status" value="1"/>
</dbReference>
<dbReference type="Gene3D" id="3.20.20.10">
    <property type="entry name" value="Alanine racemase"/>
    <property type="match status" value="1"/>
</dbReference>
<protein>
    <recommendedName>
        <fullName evidence="2">Pyridoxal phosphate homeostasis protein</fullName>
        <shortName evidence="2">PLP homeostasis protein</shortName>
    </recommendedName>
</protein>
<evidence type="ECO:0000313" key="6">
    <source>
        <dbReference type="Proteomes" id="UP001596170"/>
    </source>
</evidence>
<reference evidence="6" key="1">
    <citation type="journal article" date="2019" name="Int. J. Syst. Evol. Microbiol.">
        <title>The Global Catalogue of Microorganisms (GCM) 10K type strain sequencing project: providing services to taxonomists for standard genome sequencing and annotation.</title>
        <authorList>
            <consortium name="The Broad Institute Genomics Platform"/>
            <consortium name="The Broad Institute Genome Sequencing Center for Infectious Disease"/>
            <person name="Wu L."/>
            <person name="Ma J."/>
        </authorList>
    </citation>
    <scope>NUCLEOTIDE SEQUENCE [LARGE SCALE GENOMIC DNA]</scope>
    <source>
        <strain evidence="6">CCUG 54527</strain>
    </source>
</reference>
<evidence type="ECO:0000256" key="3">
    <source>
        <dbReference type="RuleBase" id="RU004514"/>
    </source>
</evidence>
<keyword evidence="6" id="KW-1185">Reference proteome</keyword>
<gene>
    <name evidence="5" type="ORF">ACFPYN_02195</name>
</gene>